<sequence>MRLPLARAPLRSPSRAALVAPAPRAFASSSRAAAPASSSSSGSAAPSSAAADAARARKRAQTKQREWALVGASGVFAATGAWYLFSDGSSGSSKAAAPASSSGSRSSAATAAPVSFEITVRGPSGAHSRTITALTQRDADARLKTHETSTTVGRAACVVSRYDTNGVASNEPIEDRHAEAVVMRDAELAGADSKGDLAFFAVMDGHAGWATSELLKHQLIPSVAAELDAVFRASGEYAALAQSKAALPAKAWRALFGAPSGAPTDRLEADPAVVARALSKAFVALDSSITETPVALMKQYEAARIAATASGHGSELGPQPAPTPGSFASILPSSARALSPEAERAAALRRQGYEALLPAISGACALLTYVDSARGDVYVACTGDSRAVAGWWDEKAKRWEVEALSEDQMGRNPKEVQRMQNEHPAEERDAVIMRGRVLGGLEPTRAFGDARYKWSRELQGQLNTSLIPGGEYTVRPPPRALLTPPYVTARPEVTWRRTASKEGKQLRWIVMATDGLWDMLPTQEVGNLVSAHLDGTRGTYSATALQARLEGAATAAQSTAAADGDEAAAQQQLLAKRRTGHHPLNAGRENQYTFEDANLATHLIRNALGGADTDRLTSLLAIPAPESRRYRDDVTVSLHSVILFNGADTAGASAPAAADDKSAAPAPKAKL</sequence>
<dbReference type="InterPro" id="IPR001932">
    <property type="entry name" value="PPM-type_phosphatase-like_dom"/>
</dbReference>
<evidence type="ECO:0000313" key="4">
    <source>
        <dbReference type="Proteomes" id="UP000245946"/>
    </source>
</evidence>
<dbReference type="CDD" id="cd00143">
    <property type="entry name" value="PP2Cc"/>
    <property type="match status" value="1"/>
</dbReference>
<evidence type="ECO:0000259" key="2">
    <source>
        <dbReference type="PROSITE" id="PS51746"/>
    </source>
</evidence>
<dbReference type="Gene3D" id="3.60.40.10">
    <property type="entry name" value="PPM-type phosphatase domain"/>
    <property type="match status" value="1"/>
</dbReference>
<organism evidence="3 4">
    <name type="scientific">Tilletiopsis washingtonensis</name>
    <dbReference type="NCBI Taxonomy" id="58919"/>
    <lineage>
        <taxon>Eukaryota</taxon>
        <taxon>Fungi</taxon>
        <taxon>Dikarya</taxon>
        <taxon>Basidiomycota</taxon>
        <taxon>Ustilaginomycotina</taxon>
        <taxon>Exobasidiomycetes</taxon>
        <taxon>Entylomatales</taxon>
        <taxon>Entylomatales incertae sedis</taxon>
        <taxon>Tilletiopsis</taxon>
    </lineage>
</organism>
<dbReference type="InterPro" id="IPR015655">
    <property type="entry name" value="PP2C"/>
</dbReference>
<dbReference type="STRING" id="58919.A0A316Z2Y0"/>
<dbReference type="RefSeq" id="XP_025596170.1">
    <property type="nucleotide sequence ID" value="XM_025743199.1"/>
</dbReference>
<dbReference type="EMBL" id="KZ819302">
    <property type="protein sequence ID" value="PWN95891.1"/>
    <property type="molecule type" value="Genomic_DNA"/>
</dbReference>
<protein>
    <submittedName>
        <fullName evidence="3">Protein serine/threonine phosphatase 2C</fullName>
    </submittedName>
</protein>
<dbReference type="GO" id="GO:0005739">
    <property type="term" value="C:mitochondrion"/>
    <property type="evidence" value="ECO:0007669"/>
    <property type="project" value="TreeGrafter"/>
</dbReference>
<dbReference type="PANTHER" id="PTHR13832">
    <property type="entry name" value="PROTEIN PHOSPHATASE 2C"/>
    <property type="match status" value="1"/>
</dbReference>
<feature type="region of interest" description="Disordered" evidence="1">
    <location>
        <begin position="29"/>
        <end position="59"/>
    </location>
</feature>
<evidence type="ECO:0000256" key="1">
    <source>
        <dbReference type="SAM" id="MobiDB-lite"/>
    </source>
</evidence>
<dbReference type="OrthoDB" id="420076at2759"/>
<dbReference type="InterPro" id="IPR036457">
    <property type="entry name" value="PPM-type-like_dom_sf"/>
</dbReference>
<gene>
    <name evidence="3" type="ORF">FA09DRAFT_331830</name>
</gene>
<dbReference type="Pfam" id="PF00481">
    <property type="entry name" value="PP2C"/>
    <property type="match status" value="1"/>
</dbReference>
<proteinExistence type="predicted"/>
<feature type="region of interest" description="Disordered" evidence="1">
    <location>
        <begin position="651"/>
        <end position="671"/>
    </location>
</feature>
<reference evidence="3 4" key="1">
    <citation type="journal article" date="2018" name="Mol. Biol. Evol.">
        <title>Broad Genomic Sampling Reveals a Smut Pathogenic Ancestry of the Fungal Clade Ustilaginomycotina.</title>
        <authorList>
            <person name="Kijpornyongpan T."/>
            <person name="Mondo S.J."/>
            <person name="Barry K."/>
            <person name="Sandor L."/>
            <person name="Lee J."/>
            <person name="Lipzen A."/>
            <person name="Pangilinan J."/>
            <person name="LaButti K."/>
            <person name="Hainaut M."/>
            <person name="Henrissat B."/>
            <person name="Grigoriev I.V."/>
            <person name="Spatafora J.W."/>
            <person name="Aime M.C."/>
        </authorList>
    </citation>
    <scope>NUCLEOTIDE SEQUENCE [LARGE SCALE GENOMIC DNA]</scope>
    <source>
        <strain evidence="3 4">MCA 4186</strain>
    </source>
</reference>
<dbReference type="SMART" id="SM00332">
    <property type="entry name" value="PP2Cc"/>
    <property type="match status" value="1"/>
</dbReference>
<dbReference type="PROSITE" id="PS51746">
    <property type="entry name" value="PPM_2"/>
    <property type="match status" value="1"/>
</dbReference>
<dbReference type="AlphaFoldDB" id="A0A316Z2Y0"/>
<dbReference type="PANTHER" id="PTHR13832:SF792">
    <property type="entry name" value="GM14286P"/>
    <property type="match status" value="1"/>
</dbReference>
<name>A0A316Z2Y0_9BASI</name>
<evidence type="ECO:0000313" key="3">
    <source>
        <dbReference type="EMBL" id="PWN95891.1"/>
    </source>
</evidence>
<feature type="compositionally biased region" description="Low complexity" evidence="1">
    <location>
        <begin position="29"/>
        <end position="53"/>
    </location>
</feature>
<dbReference type="Proteomes" id="UP000245946">
    <property type="component" value="Unassembled WGS sequence"/>
</dbReference>
<accession>A0A316Z2Y0</accession>
<feature type="domain" description="PPM-type phosphatase" evidence="2">
    <location>
        <begin position="158"/>
        <end position="641"/>
    </location>
</feature>
<dbReference type="GeneID" id="37270743"/>
<keyword evidence="4" id="KW-1185">Reference proteome</keyword>
<dbReference type="GO" id="GO:0004741">
    <property type="term" value="F:[pyruvate dehydrogenase (acetyl-transferring)]-phosphatase activity"/>
    <property type="evidence" value="ECO:0007669"/>
    <property type="project" value="TreeGrafter"/>
</dbReference>
<dbReference type="SUPFAM" id="SSF81606">
    <property type="entry name" value="PP2C-like"/>
    <property type="match status" value="1"/>
</dbReference>